<proteinExistence type="inferred from homology"/>
<dbReference type="PANTHER" id="PTHR22946:SF12">
    <property type="entry name" value="CONIDIAL PIGMENT BIOSYNTHESIS PROTEIN AYG1 (AFU_ORTHOLOGUE AFUA_2G17550)"/>
    <property type="match status" value="1"/>
</dbReference>
<dbReference type="InterPro" id="IPR029058">
    <property type="entry name" value="AB_hydrolase_fold"/>
</dbReference>
<dbReference type="Proteomes" id="UP000610303">
    <property type="component" value="Unassembled WGS sequence"/>
</dbReference>
<keyword evidence="2 3" id="KW-0378">Hydrolase</keyword>
<reference evidence="3" key="1">
    <citation type="journal article" date="2014" name="Int. J. Syst. Evol. Microbiol.">
        <title>Complete genome sequence of Corynebacterium casei LMG S-19264T (=DSM 44701T), isolated from a smear-ripened cheese.</title>
        <authorList>
            <consortium name="US DOE Joint Genome Institute (JGI-PGF)"/>
            <person name="Walter F."/>
            <person name="Albersmeier A."/>
            <person name="Kalinowski J."/>
            <person name="Ruckert C."/>
        </authorList>
    </citation>
    <scope>NUCLEOTIDE SEQUENCE</scope>
    <source>
        <strain evidence="3">JCM 3346</strain>
    </source>
</reference>
<dbReference type="InterPro" id="IPR010520">
    <property type="entry name" value="FrsA-like"/>
</dbReference>
<comment type="caution">
    <text evidence="3">The sequence shown here is derived from an EMBL/GenBank/DDBJ whole genome shotgun (WGS) entry which is preliminary data.</text>
</comment>
<evidence type="ECO:0000313" key="3">
    <source>
        <dbReference type="EMBL" id="GGR28161.1"/>
    </source>
</evidence>
<dbReference type="Gene3D" id="3.40.50.1820">
    <property type="entry name" value="alpha/beta hydrolase"/>
    <property type="match status" value="1"/>
</dbReference>
<dbReference type="Gene3D" id="1.20.1440.110">
    <property type="entry name" value="acylaminoacyl peptidase"/>
    <property type="match status" value="1"/>
</dbReference>
<comment type="similarity">
    <text evidence="1">Belongs to the AB hydrolase superfamily.</text>
</comment>
<reference evidence="3" key="2">
    <citation type="submission" date="2020-09" db="EMBL/GenBank/DDBJ databases">
        <authorList>
            <person name="Sun Q."/>
            <person name="Ohkuma M."/>
        </authorList>
    </citation>
    <scope>NUCLEOTIDE SEQUENCE</scope>
    <source>
        <strain evidence="3">JCM 3346</strain>
    </source>
</reference>
<dbReference type="Pfam" id="PF06500">
    <property type="entry name" value="FrsA-like"/>
    <property type="match status" value="1"/>
</dbReference>
<organism evidence="3 4">
    <name type="scientific">Agromyces mediolanus</name>
    <name type="common">Corynebacterium mediolanum</name>
    <dbReference type="NCBI Taxonomy" id="41986"/>
    <lineage>
        <taxon>Bacteria</taxon>
        <taxon>Bacillati</taxon>
        <taxon>Actinomycetota</taxon>
        <taxon>Actinomycetes</taxon>
        <taxon>Micrococcales</taxon>
        <taxon>Microbacteriaceae</taxon>
        <taxon>Agromyces</taxon>
    </lineage>
</organism>
<keyword evidence="4" id="KW-1185">Reference proteome</keyword>
<evidence type="ECO:0000313" key="4">
    <source>
        <dbReference type="Proteomes" id="UP000610303"/>
    </source>
</evidence>
<name>A0A918CKQ7_AGRME</name>
<sequence>MTDTAARPITPVNEHVPGPHWTSFRFFESEVMDDQFKHQLGQMFYGGSDLGECLEVAGRIASDDEQMWLDEWSSLAGRLQERAEQAEGRGHRQSAASLYKRAATYWRGSLIHHALPDEPRTRTNALDAYRCWDRYLELSGFPGEALQIPYESSFLPAYLYRSPIAEAKAPLLIFFQGRDAWSEDTGWVYENAIRRGYHALSVHCPGQGMAIRVNGLPFRPDWENVVTPIVDVAVQLEGVDPERIGLMGLSFGGHLAPRAAAFEKRLKVCIANPGAIHWGESIRIGLPPALTEAYADGPDTFNAVAGAVSDASPVASWFLRDSMWKHGVATPYELMVEFDKFDIRELAGRIEAETLVMDGTEEVFEAGQAHQLYEALTCRKELMLFDASTTAQLHCQTGAFGTAGEYLFDWLDGRL</sequence>
<evidence type="ECO:0000256" key="2">
    <source>
        <dbReference type="ARBA" id="ARBA00022801"/>
    </source>
</evidence>
<dbReference type="SUPFAM" id="SSF53474">
    <property type="entry name" value="alpha/beta-Hydrolases"/>
    <property type="match status" value="1"/>
</dbReference>
<protein>
    <submittedName>
        <fullName evidence="3">Alpha/beta hydrolase</fullName>
    </submittedName>
</protein>
<accession>A0A918CKQ7</accession>
<dbReference type="EMBL" id="BMRJ01000002">
    <property type="protein sequence ID" value="GGR28161.1"/>
    <property type="molecule type" value="Genomic_DNA"/>
</dbReference>
<gene>
    <name evidence="3" type="ORF">GCM10010196_22400</name>
</gene>
<dbReference type="GO" id="GO:0016787">
    <property type="term" value="F:hydrolase activity"/>
    <property type="evidence" value="ECO:0007669"/>
    <property type="project" value="UniProtKB-KW"/>
</dbReference>
<evidence type="ECO:0000256" key="1">
    <source>
        <dbReference type="ARBA" id="ARBA00008645"/>
    </source>
</evidence>
<dbReference type="PANTHER" id="PTHR22946">
    <property type="entry name" value="DIENELACTONE HYDROLASE DOMAIN-CONTAINING PROTEIN-RELATED"/>
    <property type="match status" value="1"/>
</dbReference>
<dbReference type="RefSeq" id="WP_229781695.1">
    <property type="nucleotide sequence ID" value="NZ_BMRJ01000002.1"/>
</dbReference>
<dbReference type="AlphaFoldDB" id="A0A918CKQ7"/>
<dbReference type="InterPro" id="IPR050261">
    <property type="entry name" value="FrsA_esterase"/>
</dbReference>